<keyword evidence="4" id="KW-0732">Signal</keyword>
<evidence type="ECO:0000256" key="6">
    <source>
        <dbReference type="SAM" id="MobiDB-lite"/>
    </source>
</evidence>
<dbReference type="EMBL" id="BOSM01000001">
    <property type="protein sequence ID" value="GIP56295.1"/>
    <property type="molecule type" value="Genomic_DNA"/>
</dbReference>
<keyword evidence="3" id="KW-0813">Transport</keyword>
<evidence type="ECO:0000256" key="4">
    <source>
        <dbReference type="ARBA" id="ARBA00022729"/>
    </source>
</evidence>
<evidence type="ECO:0000256" key="3">
    <source>
        <dbReference type="ARBA" id="ARBA00022448"/>
    </source>
</evidence>
<sequence length="347" mass="37307">MRGEQDMLKKSTLLVIALGVMLGLSACGAKEEAQPANAGTTHQQTENSASSAGNSANKDGHASAETRTIKYLGQEYTVPAEVEKIVITGSVESMEDALVLNVKPAGAMTMGGSFEPLFAKITAEAVAIGEKTQPNVETILKLAPDVILASTKFPAETLEKLDKVGLTIPVSHISTDWEANLKLLAELAGEEEQADQLLASYKQEAAELKETIEPALKGKSVLMIRLRAGSMMIYPEDVFFNPSLYGDLGADVPEEVKQAKAQQMISLEKLSEMNPDYLFVQFSEAENKDTPKTLEELQSNPIWSSINAVKNGNLFVNIVDPSAQGGTAYSKIAFLEAIKNSKLAEAK</sequence>
<feature type="compositionally biased region" description="Low complexity" evidence="6">
    <location>
        <begin position="47"/>
        <end position="57"/>
    </location>
</feature>
<name>A0ABQ4MJY4_9BACL</name>
<comment type="caution">
    <text evidence="8">The sequence shown here is derived from an EMBL/GenBank/DDBJ whole genome shotgun (WGS) entry which is preliminary data.</text>
</comment>
<dbReference type="PROSITE" id="PS50983">
    <property type="entry name" value="FE_B12_PBP"/>
    <property type="match status" value="1"/>
</dbReference>
<keyword evidence="9" id="KW-1185">Reference proteome</keyword>
<evidence type="ECO:0000256" key="1">
    <source>
        <dbReference type="ARBA" id="ARBA00004196"/>
    </source>
</evidence>
<organism evidence="8 9">
    <name type="scientific">Paenibacillus woosongensis</name>
    <dbReference type="NCBI Taxonomy" id="307580"/>
    <lineage>
        <taxon>Bacteria</taxon>
        <taxon>Bacillati</taxon>
        <taxon>Bacillota</taxon>
        <taxon>Bacilli</taxon>
        <taxon>Bacillales</taxon>
        <taxon>Paenibacillaceae</taxon>
        <taxon>Paenibacillus</taxon>
    </lineage>
</organism>
<proteinExistence type="inferred from homology"/>
<dbReference type="Proteomes" id="UP000681290">
    <property type="component" value="Unassembled WGS sequence"/>
</dbReference>
<evidence type="ECO:0000313" key="8">
    <source>
        <dbReference type="EMBL" id="GIP56295.1"/>
    </source>
</evidence>
<dbReference type="Pfam" id="PF01497">
    <property type="entry name" value="Peripla_BP_2"/>
    <property type="match status" value="1"/>
</dbReference>
<dbReference type="PROSITE" id="PS51257">
    <property type="entry name" value="PROKAR_LIPOPROTEIN"/>
    <property type="match status" value="1"/>
</dbReference>
<evidence type="ECO:0000256" key="5">
    <source>
        <dbReference type="SAM" id="Coils"/>
    </source>
</evidence>
<comment type="similarity">
    <text evidence="2">Belongs to the bacterial solute-binding protein 8 family.</text>
</comment>
<dbReference type="PANTHER" id="PTHR30532:SF10">
    <property type="entry name" value="IRON-UPTAKE SYSTEM-BINDING PROTEIN"/>
    <property type="match status" value="1"/>
</dbReference>
<protein>
    <submittedName>
        <fullName evidence="8">Iron-uptake system-binding protein</fullName>
    </submittedName>
</protein>
<gene>
    <name evidence="8" type="primary">feuA</name>
    <name evidence="8" type="ORF">J15TS10_01090</name>
</gene>
<comment type="subcellular location">
    <subcellularLocation>
        <location evidence="1">Cell envelope</location>
    </subcellularLocation>
</comment>
<feature type="region of interest" description="Disordered" evidence="6">
    <location>
        <begin position="34"/>
        <end position="63"/>
    </location>
</feature>
<reference evidence="8 9" key="1">
    <citation type="submission" date="2021-03" db="EMBL/GenBank/DDBJ databases">
        <title>Antimicrobial resistance genes in bacteria isolated from Japanese honey, and their potential for conferring macrolide and lincosamide resistance in the American foulbrood pathogen Paenibacillus larvae.</title>
        <authorList>
            <person name="Okamoto M."/>
            <person name="Kumagai M."/>
            <person name="Kanamori H."/>
            <person name="Takamatsu D."/>
        </authorList>
    </citation>
    <scope>NUCLEOTIDE SEQUENCE [LARGE SCALE GENOMIC DNA]</scope>
    <source>
        <strain evidence="8 9">J15TS10</strain>
    </source>
</reference>
<accession>A0ABQ4MJY4</accession>
<dbReference type="SUPFAM" id="SSF53807">
    <property type="entry name" value="Helical backbone' metal receptor"/>
    <property type="match status" value="1"/>
</dbReference>
<evidence type="ECO:0000259" key="7">
    <source>
        <dbReference type="PROSITE" id="PS50983"/>
    </source>
</evidence>
<feature type="coiled-coil region" evidence="5">
    <location>
        <begin position="184"/>
        <end position="211"/>
    </location>
</feature>
<evidence type="ECO:0000256" key="2">
    <source>
        <dbReference type="ARBA" id="ARBA00008814"/>
    </source>
</evidence>
<feature type="compositionally biased region" description="Polar residues" evidence="6">
    <location>
        <begin position="37"/>
        <end position="46"/>
    </location>
</feature>
<dbReference type="InterPro" id="IPR002491">
    <property type="entry name" value="ABC_transptr_periplasmic_BD"/>
</dbReference>
<dbReference type="PANTHER" id="PTHR30532">
    <property type="entry name" value="IRON III DICITRATE-BINDING PERIPLASMIC PROTEIN"/>
    <property type="match status" value="1"/>
</dbReference>
<feature type="domain" description="Fe/B12 periplasmic-binding" evidence="7">
    <location>
        <begin position="85"/>
        <end position="346"/>
    </location>
</feature>
<dbReference type="Gene3D" id="3.40.50.1980">
    <property type="entry name" value="Nitrogenase molybdenum iron protein domain"/>
    <property type="match status" value="2"/>
</dbReference>
<keyword evidence="5" id="KW-0175">Coiled coil</keyword>
<evidence type="ECO:0000313" key="9">
    <source>
        <dbReference type="Proteomes" id="UP000681290"/>
    </source>
</evidence>
<dbReference type="InterPro" id="IPR051313">
    <property type="entry name" value="Bact_iron-sidero_bind"/>
</dbReference>